<dbReference type="EMBL" id="CP001737">
    <property type="protein sequence ID" value="ACV78685.1"/>
    <property type="molecule type" value="Genomic_DNA"/>
</dbReference>
<reference evidence="2" key="1">
    <citation type="submission" date="2009-09" db="EMBL/GenBank/DDBJ databases">
        <title>The complete genome of Nakamurella multipartita DSM 44233.</title>
        <authorList>
            <consortium name="US DOE Joint Genome Institute (JGI-PGF)"/>
            <person name="Lucas S."/>
            <person name="Copeland A."/>
            <person name="Lapidus A."/>
            <person name="Glavina del Rio T."/>
            <person name="Dalin E."/>
            <person name="Tice H."/>
            <person name="Bruce D."/>
            <person name="Goodwin L."/>
            <person name="Pitluck S."/>
            <person name="Kyrpides N."/>
            <person name="Mavromatis K."/>
            <person name="Ivanova N."/>
            <person name="Ovchinnikova G."/>
            <person name="Sims D."/>
            <person name="Meincke L."/>
            <person name="Brettin T."/>
            <person name="Detter J.C."/>
            <person name="Han C."/>
            <person name="Larimer F."/>
            <person name="Land M."/>
            <person name="Hauser L."/>
            <person name="Markowitz V."/>
            <person name="Cheng J.-F."/>
            <person name="Hugenholtz P."/>
            <person name="Woyke T."/>
            <person name="Wu D."/>
            <person name="Klenk H.-P."/>
            <person name="Eisen J.A."/>
        </authorList>
    </citation>
    <scope>NUCLEOTIDE SEQUENCE [LARGE SCALE GENOMIC DNA]</scope>
    <source>
        <strain evidence="2">ATCC 700099 / DSM 44233 / CIP 104796 / JCM 9543 / NBRC 105858 / Y-104</strain>
    </source>
</reference>
<evidence type="ECO:0008006" key="3">
    <source>
        <dbReference type="Google" id="ProtNLM"/>
    </source>
</evidence>
<proteinExistence type="predicted"/>
<accession>C8XKC3</accession>
<dbReference type="RefSeq" id="WP_015747575.1">
    <property type="nucleotide sequence ID" value="NC_013235.1"/>
</dbReference>
<dbReference type="AlphaFoldDB" id="C8XKC3"/>
<reference evidence="1 2" key="2">
    <citation type="journal article" date="2010" name="Stand. Genomic Sci.">
        <title>Complete genome sequence of Nakamurella multipartita type strain (Y-104).</title>
        <authorList>
            <person name="Tice H."/>
            <person name="Mayilraj S."/>
            <person name="Sims D."/>
            <person name="Lapidus A."/>
            <person name="Nolan M."/>
            <person name="Lucas S."/>
            <person name="Glavina Del Rio T."/>
            <person name="Copeland A."/>
            <person name="Cheng J.F."/>
            <person name="Meincke L."/>
            <person name="Bruce D."/>
            <person name="Goodwin L."/>
            <person name="Pitluck S."/>
            <person name="Ivanova N."/>
            <person name="Mavromatis K."/>
            <person name="Ovchinnikova G."/>
            <person name="Pati A."/>
            <person name="Chen A."/>
            <person name="Palaniappan K."/>
            <person name="Land M."/>
            <person name="Hauser L."/>
            <person name="Chang Y.J."/>
            <person name="Jeffries C.D."/>
            <person name="Detter J.C."/>
            <person name="Brettin T."/>
            <person name="Rohde M."/>
            <person name="Goker M."/>
            <person name="Bristow J."/>
            <person name="Eisen J.A."/>
            <person name="Markowitz V."/>
            <person name="Hugenholtz P."/>
            <person name="Kyrpides N.C."/>
            <person name="Klenk H.P."/>
            <person name="Chen F."/>
        </authorList>
    </citation>
    <scope>NUCLEOTIDE SEQUENCE [LARGE SCALE GENOMIC DNA]</scope>
    <source>
        <strain evidence="2">ATCC 700099 / DSM 44233 / CIP 104796 / JCM 9543 / NBRC 105858 / Y-104</strain>
    </source>
</reference>
<dbReference type="HOGENOM" id="CLU_171734_2_1_11"/>
<gene>
    <name evidence="1" type="ordered locus">Namu_2309</name>
</gene>
<dbReference type="KEGG" id="nml:Namu_2309"/>
<dbReference type="STRING" id="479431.Namu_2309"/>
<name>C8XKC3_NAKMY</name>
<dbReference type="eggNOG" id="COG2879">
    <property type="taxonomic scope" value="Bacteria"/>
</dbReference>
<evidence type="ECO:0000313" key="1">
    <source>
        <dbReference type="EMBL" id="ACV78685.1"/>
    </source>
</evidence>
<dbReference type="Proteomes" id="UP000002218">
    <property type="component" value="Chromosome"/>
</dbReference>
<sequence>MTAQPVSIGSVRAAGSACGRAWRGLRWWVGSVLGDTAYARYVEHLRRTHPGEPVPTEREYWRQRYAEQDAHPGARCC</sequence>
<dbReference type="InterPro" id="IPR007423">
    <property type="entry name" value="Sel_put"/>
</dbReference>
<dbReference type="Pfam" id="PF04328">
    <property type="entry name" value="Sel_put"/>
    <property type="match status" value="1"/>
</dbReference>
<keyword evidence="2" id="KW-1185">Reference proteome</keyword>
<dbReference type="InParanoid" id="C8XKC3"/>
<protein>
    <recommendedName>
        <fullName evidence="3">YbdD/YjiX family protein</fullName>
    </recommendedName>
</protein>
<evidence type="ECO:0000313" key="2">
    <source>
        <dbReference type="Proteomes" id="UP000002218"/>
    </source>
</evidence>
<organism evidence="1 2">
    <name type="scientific">Nakamurella multipartita (strain ATCC 700099 / DSM 44233 / CIP 104796 / JCM 9543 / NBRC 105858 / Y-104)</name>
    <name type="common">Microsphaera multipartita</name>
    <dbReference type="NCBI Taxonomy" id="479431"/>
    <lineage>
        <taxon>Bacteria</taxon>
        <taxon>Bacillati</taxon>
        <taxon>Actinomycetota</taxon>
        <taxon>Actinomycetes</taxon>
        <taxon>Nakamurellales</taxon>
        <taxon>Nakamurellaceae</taxon>
        <taxon>Nakamurella</taxon>
    </lineage>
</organism>